<dbReference type="Gene3D" id="3.40.50.1820">
    <property type="entry name" value="alpha/beta hydrolase"/>
    <property type="match status" value="1"/>
</dbReference>
<comment type="caution">
    <text evidence="2">The sequence shown here is derived from an EMBL/GenBank/DDBJ whole genome shotgun (WGS) entry which is preliminary data.</text>
</comment>
<dbReference type="Pfam" id="PF20434">
    <property type="entry name" value="BD-FAE"/>
    <property type="match status" value="1"/>
</dbReference>
<proteinExistence type="predicted"/>
<dbReference type="AlphaFoldDB" id="A0A0G1XD42"/>
<evidence type="ECO:0000313" key="3">
    <source>
        <dbReference type="Proteomes" id="UP000034846"/>
    </source>
</evidence>
<organism evidence="2 3">
    <name type="scientific">Candidatus Uhrbacteria bacterium GW2011_GWD2_52_7</name>
    <dbReference type="NCBI Taxonomy" id="1618989"/>
    <lineage>
        <taxon>Bacteria</taxon>
        <taxon>Candidatus Uhriibacteriota</taxon>
    </lineage>
</organism>
<feature type="domain" description="BD-FAE-like" evidence="1">
    <location>
        <begin position="1"/>
        <end position="68"/>
    </location>
</feature>
<dbReference type="Proteomes" id="UP000034846">
    <property type="component" value="Unassembled WGS sequence"/>
</dbReference>
<dbReference type="InterPro" id="IPR029058">
    <property type="entry name" value="AB_hydrolase_fold"/>
</dbReference>
<sequence length="90" mass="9787">VSAVVDLFGPADLRIANQGTDARSIQVVFGIDAYEDMGFASPVTYVTSDDPSFLIMHGEEDDVVPIAHRIIPDINKRLNIICNKGVKKSV</sequence>
<dbReference type="EMBL" id="LCRD01000059">
    <property type="protein sequence ID" value="KKW28881.1"/>
    <property type="molecule type" value="Genomic_DNA"/>
</dbReference>
<protein>
    <recommendedName>
        <fullName evidence="1">BD-FAE-like domain-containing protein</fullName>
    </recommendedName>
</protein>
<evidence type="ECO:0000259" key="1">
    <source>
        <dbReference type="Pfam" id="PF20434"/>
    </source>
</evidence>
<dbReference type="SUPFAM" id="SSF53474">
    <property type="entry name" value="alpha/beta-Hydrolases"/>
    <property type="match status" value="1"/>
</dbReference>
<evidence type="ECO:0000313" key="2">
    <source>
        <dbReference type="EMBL" id="KKW28881.1"/>
    </source>
</evidence>
<accession>A0A0G1XD42</accession>
<name>A0A0G1XD42_9BACT</name>
<feature type="non-terminal residue" evidence="2">
    <location>
        <position position="1"/>
    </location>
</feature>
<reference evidence="2 3" key="1">
    <citation type="journal article" date="2015" name="Nature">
        <title>rRNA introns, odd ribosomes, and small enigmatic genomes across a large radiation of phyla.</title>
        <authorList>
            <person name="Brown C.T."/>
            <person name="Hug L.A."/>
            <person name="Thomas B.C."/>
            <person name="Sharon I."/>
            <person name="Castelle C.J."/>
            <person name="Singh A."/>
            <person name="Wilkins M.J."/>
            <person name="Williams K.H."/>
            <person name="Banfield J.F."/>
        </authorList>
    </citation>
    <scope>NUCLEOTIDE SEQUENCE [LARGE SCALE GENOMIC DNA]</scope>
</reference>
<dbReference type="InterPro" id="IPR049492">
    <property type="entry name" value="BD-FAE-like_dom"/>
</dbReference>
<gene>
    <name evidence="2" type="ORF">UY72_C0059G0008</name>
</gene>